<dbReference type="GO" id="GO:0006108">
    <property type="term" value="P:malate metabolic process"/>
    <property type="evidence" value="ECO:0007669"/>
    <property type="project" value="TreeGrafter"/>
</dbReference>
<feature type="binding site" evidence="6">
    <location>
        <position position="426"/>
    </location>
    <ligand>
        <name>(S)-malate</name>
        <dbReference type="ChEBI" id="CHEBI:15589"/>
    </ligand>
</feature>
<evidence type="ECO:0000256" key="4">
    <source>
        <dbReference type="ARBA" id="ARBA00023002"/>
    </source>
</evidence>
<name>A0A316VV12_9BASI</name>
<dbReference type="SMART" id="SM00919">
    <property type="entry name" value="Malic_M"/>
    <property type="match status" value="1"/>
</dbReference>
<dbReference type="GO" id="GO:0005739">
    <property type="term" value="C:mitochondrion"/>
    <property type="evidence" value="ECO:0007669"/>
    <property type="project" value="TreeGrafter"/>
</dbReference>
<feature type="compositionally biased region" description="Low complexity" evidence="9">
    <location>
        <begin position="11"/>
        <end position="23"/>
    </location>
</feature>
<evidence type="ECO:0000256" key="2">
    <source>
        <dbReference type="ARBA" id="ARBA00008785"/>
    </source>
</evidence>
<feature type="binding site" evidence="7">
    <location>
        <position position="255"/>
    </location>
    <ligand>
        <name>a divalent metal cation</name>
        <dbReference type="ChEBI" id="CHEBI:60240"/>
    </ligand>
</feature>
<dbReference type="CDD" id="cd05312">
    <property type="entry name" value="NAD_bind_1_malic_enz"/>
    <property type="match status" value="1"/>
</dbReference>
<dbReference type="PROSITE" id="PS00331">
    <property type="entry name" value="MALIC_ENZYMES"/>
    <property type="match status" value="1"/>
</dbReference>
<comment type="cofactor">
    <cofactor evidence="1">
        <name>Mn(2+)</name>
        <dbReference type="ChEBI" id="CHEBI:29035"/>
    </cofactor>
</comment>
<dbReference type="InterPro" id="IPR046346">
    <property type="entry name" value="Aminoacid_DH-like_N_sf"/>
</dbReference>
<organism evidence="12 13">
    <name type="scientific">Ceraceosorus guamensis</name>
    <dbReference type="NCBI Taxonomy" id="1522189"/>
    <lineage>
        <taxon>Eukaryota</taxon>
        <taxon>Fungi</taxon>
        <taxon>Dikarya</taxon>
        <taxon>Basidiomycota</taxon>
        <taxon>Ustilaginomycotina</taxon>
        <taxon>Exobasidiomycetes</taxon>
        <taxon>Ceraceosorales</taxon>
        <taxon>Ceraceosoraceae</taxon>
        <taxon>Ceraceosorus</taxon>
    </lineage>
</organism>
<dbReference type="GeneID" id="37033879"/>
<feature type="binding site" evidence="7">
    <location>
        <position position="256"/>
    </location>
    <ligand>
        <name>a divalent metal cation</name>
        <dbReference type="ChEBI" id="CHEBI:60240"/>
    </ligand>
</feature>
<dbReference type="NCBIfam" id="NF010052">
    <property type="entry name" value="PRK13529.1"/>
    <property type="match status" value="1"/>
</dbReference>
<dbReference type="SMART" id="SM01274">
    <property type="entry name" value="malic"/>
    <property type="match status" value="1"/>
</dbReference>
<dbReference type="InParanoid" id="A0A316VV12"/>
<dbReference type="GO" id="GO:0004471">
    <property type="term" value="F:malate dehydrogenase (decarboxylating) (NAD+) activity"/>
    <property type="evidence" value="ECO:0007669"/>
    <property type="project" value="TreeGrafter"/>
</dbReference>
<evidence type="ECO:0000259" key="10">
    <source>
        <dbReference type="SMART" id="SM00919"/>
    </source>
</evidence>
<dbReference type="PANTHER" id="PTHR23406:SF32">
    <property type="entry name" value="NADP-DEPENDENT MALIC ENZYME"/>
    <property type="match status" value="1"/>
</dbReference>
<gene>
    <name evidence="12" type="ORF">IE81DRAFT_293667</name>
</gene>
<dbReference type="FunFam" id="3.40.50.720:FF:000182">
    <property type="entry name" value="NAD-dependent malic enzyme"/>
    <property type="match status" value="1"/>
</dbReference>
<evidence type="ECO:0000313" key="13">
    <source>
        <dbReference type="Proteomes" id="UP000245783"/>
    </source>
</evidence>
<accession>A0A316VV12</accession>
<feature type="compositionally biased region" description="Basic and acidic residues" evidence="9">
    <location>
        <begin position="1"/>
        <end position="10"/>
    </location>
</feature>
<dbReference type="PIRSF" id="PIRSF000106">
    <property type="entry name" value="ME"/>
    <property type="match status" value="1"/>
</dbReference>
<evidence type="ECO:0000256" key="1">
    <source>
        <dbReference type="ARBA" id="ARBA00001936"/>
    </source>
</evidence>
<dbReference type="Gene3D" id="3.40.50.10380">
    <property type="entry name" value="Malic enzyme, N-terminal domain"/>
    <property type="match status" value="1"/>
</dbReference>
<feature type="binding site" evidence="7">
    <location>
        <position position="279"/>
    </location>
    <ligand>
        <name>a divalent metal cation</name>
        <dbReference type="ChEBI" id="CHEBI:60240"/>
    </ligand>
</feature>
<dbReference type="Pfam" id="PF03949">
    <property type="entry name" value="Malic_M"/>
    <property type="match status" value="1"/>
</dbReference>
<dbReference type="PRINTS" id="PR00072">
    <property type="entry name" value="MALOXRDTASE"/>
</dbReference>
<evidence type="ECO:0000259" key="11">
    <source>
        <dbReference type="SMART" id="SM01274"/>
    </source>
</evidence>
<feature type="domain" description="Malic enzyme NAD-binding" evidence="10">
    <location>
        <begin position="280"/>
        <end position="539"/>
    </location>
</feature>
<keyword evidence="3 7" id="KW-0479">Metal-binding</keyword>
<feature type="region of interest" description="Disordered" evidence="9">
    <location>
        <begin position="1"/>
        <end position="23"/>
    </location>
</feature>
<keyword evidence="4 8" id="KW-0560">Oxidoreductase</keyword>
<dbReference type="AlphaFoldDB" id="A0A316VV12"/>
<comment type="similarity">
    <text evidence="2 8">Belongs to the malic enzymes family.</text>
</comment>
<feature type="active site" description="Proton acceptor" evidence="5">
    <location>
        <position position="184"/>
    </location>
</feature>
<dbReference type="SUPFAM" id="SSF53223">
    <property type="entry name" value="Aminoacid dehydrogenase-like, N-terminal domain"/>
    <property type="match status" value="1"/>
</dbReference>
<evidence type="ECO:0000256" key="8">
    <source>
        <dbReference type="RuleBase" id="RU003426"/>
    </source>
</evidence>
<protein>
    <recommendedName>
        <fullName evidence="8">Malic enzyme</fullName>
    </recommendedName>
</protein>
<dbReference type="InterPro" id="IPR001891">
    <property type="entry name" value="Malic_OxRdtase"/>
</dbReference>
<dbReference type="PANTHER" id="PTHR23406">
    <property type="entry name" value="MALIC ENZYME-RELATED"/>
    <property type="match status" value="1"/>
</dbReference>
<dbReference type="InterPro" id="IPR036291">
    <property type="entry name" value="NAD(P)-bd_dom_sf"/>
</dbReference>
<feature type="binding site" evidence="6">
    <location>
        <position position="470"/>
    </location>
    <ligand>
        <name>(S)-malate</name>
        <dbReference type="ChEBI" id="CHEBI:15589"/>
    </ligand>
</feature>
<evidence type="ECO:0000256" key="6">
    <source>
        <dbReference type="PIRSR" id="PIRSR000106-2"/>
    </source>
</evidence>
<evidence type="ECO:0000256" key="5">
    <source>
        <dbReference type="PIRSR" id="PIRSR000106-1"/>
    </source>
</evidence>
<reference evidence="12 13" key="1">
    <citation type="journal article" date="2018" name="Mol. Biol. Evol.">
        <title>Broad Genomic Sampling Reveals a Smut Pathogenic Ancestry of the Fungal Clade Ustilaginomycotina.</title>
        <authorList>
            <person name="Kijpornyongpan T."/>
            <person name="Mondo S.J."/>
            <person name="Barry K."/>
            <person name="Sandor L."/>
            <person name="Lee J."/>
            <person name="Lipzen A."/>
            <person name="Pangilinan J."/>
            <person name="LaButti K."/>
            <person name="Hainaut M."/>
            <person name="Henrissat B."/>
            <person name="Grigoriev I.V."/>
            <person name="Spatafora J.W."/>
            <person name="Aime M.C."/>
        </authorList>
    </citation>
    <scope>NUCLEOTIDE SEQUENCE [LARGE SCALE GENOMIC DNA]</scope>
    <source>
        <strain evidence="12 13">MCA 4658</strain>
    </source>
</reference>
<dbReference type="SUPFAM" id="SSF51735">
    <property type="entry name" value="NAD(P)-binding Rossmann-fold domains"/>
    <property type="match status" value="1"/>
</dbReference>
<sequence length="576" mass="63025">MPPSPRECDRSTPSSSAPPTTTPATAILRDLFQHQDTAFSPEKRDELHLRGLLPPAQQSMELQIERALAQIREKKTDLGRYVALTALRQTNVRLFYALVMAHGEETLPMIYTPTVGEACQKFSRIFRQPEGLTITIEDKGSVKDVISNWPVPAGAPRIAVITDGSRILGLGDLGYGGLGISIGKLSLYVAAGGIHPRATLPIVVDVGTNNQELLDDPLYLGLRRKRASDDEVYALMDEVMEALQTAYPNLIIQFEDWASERAFGLLERFQNKARCFNDDIQGTGCVILGGFVNAARLGSQASGRPLHDQRILFFGAGSAGVGVAKQLMAFFTRQGLTVEEARRKIWLVDSKGLITKDRGDKLADHKVYFAREDNEGKQYKSLDDVVDYVKPTALIGLSTVPKTFTPEVLQKMHKLNKAPIIMPLSNPSSLSECDFHTALEATEGSCIFASGSPFPEEDYNGKHYIPGQGNNLYVFPAIGLAGALCKAGNISDAAITEAAVALADSLNDAEKKEGRVYPSLKRIREISASVATRVIQQMNKEGAARDGGYTGSMEPEELHEWVKGEMWVPSYEKLVA</sequence>
<dbReference type="EMBL" id="KZ819423">
    <property type="protein sequence ID" value="PWN40263.1"/>
    <property type="molecule type" value="Genomic_DNA"/>
</dbReference>
<dbReference type="InterPro" id="IPR012302">
    <property type="entry name" value="Malic_NAD-bd"/>
</dbReference>
<evidence type="ECO:0000256" key="7">
    <source>
        <dbReference type="PIRSR" id="PIRSR000106-3"/>
    </source>
</evidence>
<dbReference type="Gene3D" id="3.40.50.720">
    <property type="entry name" value="NAD(P)-binding Rossmann-like Domain"/>
    <property type="match status" value="1"/>
</dbReference>
<keyword evidence="13" id="KW-1185">Reference proteome</keyword>
<dbReference type="Pfam" id="PF00390">
    <property type="entry name" value="malic"/>
    <property type="match status" value="1"/>
</dbReference>
<feature type="binding site" evidence="6">
    <location>
        <position position="166"/>
    </location>
    <ligand>
        <name>(S)-malate</name>
        <dbReference type="ChEBI" id="CHEBI:15589"/>
    </ligand>
</feature>
<evidence type="ECO:0000256" key="3">
    <source>
        <dbReference type="ARBA" id="ARBA00022723"/>
    </source>
</evidence>
<comment type="cofactor">
    <cofactor evidence="7">
        <name>Mg(2+)</name>
        <dbReference type="ChEBI" id="CHEBI:18420"/>
    </cofactor>
    <cofactor evidence="7">
        <name>Mn(2+)</name>
        <dbReference type="ChEBI" id="CHEBI:29035"/>
    </cofactor>
    <text evidence="7">Divalent metal cations. Prefers magnesium or manganese.</text>
</comment>
<dbReference type="RefSeq" id="XP_025367423.1">
    <property type="nucleotide sequence ID" value="XM_025512009.1"/>
</dbReference>
<dbReference type="InterPro" id="IPR012301">
    <property type="entry name" value="Malic_N_dom"/>
</dbReference>
<dbReference type="GO" id="GO:0051287">
    <property type="term" value="F:NAD binding"/>
    <property type="evidence" value="ECO:0007669"/>
    <property type="project" value="InterPro"/>
</dbReference>
<dbReference type="Proteomes" id="UP000245783">
    <property type="component" value="Unassembled WGS sequence"/>
</dbReference>
<dbReference type="GO" id="GO:0046872">
    <property type="term" value="F:metal ion binding"/>
    <property type="evidence" value="ECO:0007669"/>
    <property type="project" value="UniProtKB-KW"/>
</dbReference>
<dbReference type="STRING" id="1522189.A0A316VV12"/>
<dbReference type="FunCoup" id="A0A316VV12">
    <property type="interactions" value="297"/>
</dbReference>
<proteinExistence type="inferred from homology"/>
<feature type="domain" description="Malic enzyme N-terminal" evidence="11">
    <location>
        <begin position="88"/>
        <end position="270"/>
    </location>
</feature>
<feature type="active site" description="Proton donor" evidence="5">
    <location>
        <position position="111"/>
    </location>
</feature>
<evidence type="ECO:0000313" key="12">
    <source>
        <dbReference type="EMBL" id="PWN40263.1"/>
    </source>
</evidence>
<dbReference type="OrthoDB" id="5365701at2759"/>
<evidence type="ECO:0000256" key="9">
    <source>
        <dbReference type="SAM" id="MobiDB-lite"/>
    </source>
</evidence>
<dbReference type="InterPro" id="IPR037062">
    <property type="entry name" value="Malic_N_dom_sf"/>
</dbReference>
<dbReference type="InterPro" id="IPR015884">
    <property type="entry name" value="Malic_enzyme_CS"/>
</dbReference>